<dbReference type="EMBL" id="WPIK01000012">
    <property type="protein sequence ID" value="MVN22617.1"/>
    <property type="molecule type" value="Genomic_DNA"/>
</dbReference>
<dbReference type="RefSeq" id="WP_157568045.1">
    <property type="nucleotide sequence ID" value="NZ_WPIK01000012.1"/>
</dbReference>
<evidence type="ECO:0000256" key="3">
    <source>
        <dbReference type="ARBA" id="ARBA00022679"/>
    </source>
</evidence>
<dbReference type="InterPro" id="IPR001173">
    <property type="entry name" value="Glyco_trans_2-like"/>
</dbReference>
<evidence type="ECO:0000313" key="6">
    <source>
        <dbReference type="Proteomes" id="UP000462014"/>
    </source>
</evidence>
<comment type="similarity">
    <text evidence="1">Belongs to the glycosyltransferase 2 family.</text>
</comment>
<comment type="caution">
    <text evidence="5">The sequence shown here is derived from an EMBL/GenBank/DDBJ whole genome shotgun (WGS) entry which is preliminary data.</text>
</comment>
<organism evidence="5 6">
    <name type="scientific">Mucilaginibacter arboris</name>
    <dbReference type="NCBI Taxonomy" id="2682090"/>
    <lineage>
        <taxon>Bacteria</taxon>
        <taxon>Pseudomonadati</taxon>
        <taxon>Bacteroidota</taxon>
        <taxon>Sphingobacteriia</taxon>
        <taxon>Sphingobacteriales</taxon>
        <taxon>Sphingobacteriaceae</taxon>
        <taxon>Mucilaginibacter</taxon>
    </lineage>
</organism>
<dbReference type="Gene3D" id="3.90.550.10">
    <property type="entry name" value="Spore Coat Polysaccharide Biosynthesis Protein SpsA, Chain A"/>
    <property type="match status" value="1"/>
</dbReference>
<feature type="domain" description="Glycosyltransferase 2-like" evidence="4">
    <location>
        <begin position="5"/>
        <end position="173"/>
    </location>
</feature>
<sequence>MHLVSVITVNYNQPEVTEALLQSVISKNDYQAIQMIVVDNGSDQNPVTNWKIKFPWVHFVRSEKNLGFAAGNNLGIREATGDYLFLINNDTEVTPGLIGRLANQLEQHPQIGIISPKIKYFDTPDVIQYAGFTSMNYYSARNECIGQFEKDNGQYDHLTGKTGFAHGAAMMVRKCALRKAGLMPEQFFLYYEELDWCDHFKRAGYEIWVDTQAVIYHKESVSTGKNSMLKTYFMNRNRMLYIRRNAPFFKQVIFYLHFLFLVTPRNLIAYLRENNLAYVRIMFRSIWWNFTNPTSSQYLGYPTEMK</sequence>
<dbReference type="GO" id="GO:0016757">
    <property type="term" value="F:glycosyltransferase activity"/>
    <property type="evidence" value="ECO:0007669"/>
    <property type="project" value="UniProtKB-KW"/>
</dbReference>
<keyword evidence="3 5" id="KW-0808">Transferase</keyword>
<proteinExistence type="inferred from homology"/>
<evidence type="ECO:0000256" key="2">
    <source>
        <dbReference type="ARBA" id="ARBA00022676"/>
    </source>
</evidence>
<dbReference type="AlphaFoldDB" id="A0A7K1SZD3"/>
<evidence type="ECO:0000256" key="1">
    <source>
        <dbReference type="ARBA" id="ARBA00006739"/>
    </source>
</evidence>
<dbReference type="Pfam" id="PF00535">
    <property type="entry name" value="Glycos_transf_2"/>
    <property type="match status" value="1"/>
</dbReference>
<dbReference type="PANTHER" id="PTHR43179:SF12">
    <property type="entry name" value="GALACTOFURANOSYLTRANSFERASE GLFT2"/>
    <property type="match status" value="1"/>
</dbReference>
<dbReference type="InterPro" id="IPR029044">
    <property type="entry name" value="Nucleotide-diphossugar_trans"/>
</dbReference>
<name>A0A7K1SZD3_9SPHI</name>
<dbReference type="SUPFAM" id="SSF53448">
    <property type="entry name" value="Nucleotide-diphospho-sugar transferases"/>
    <property type="match status" value="1"/>
</dbReference>
<keyword evidence="2" id="KW-0328">Glycosyltransferase</keyword>
<dbReference type="Proteomes" id="UP000462014">
    <property type="component" value="Unassembled WGS sequence"/>
</dbReference>
<evidence type="ECO:0000259" key="4">
    <source>
        <dbReference type="Pfam" id="PF00535"/>
    </source>
</evidence>
<reference evidence="5 6" key="1">
    <citation type="submission" date="2019-12" db="EMBL/GenBank/DDBJ databases">
        <title>Mucilaginibacter sp. HMF7410 genome sequencing and assembly.</title>
        <authorList>
            <person name="Kang H."/>
            <person name="Cha I."/>
            <person name="Kim H."/>
            <person name="Joh K."/>
        </authorList>
    </citation>
    <scope>NUCLEOTIDE SEQUENCE [LARGE SCALE GENOMIC DNA]</scope>
    <source>
        <strain evidence="5 6">HMF7410</strain>
    </source>
</reference>
<accession>A0A7K1SZD3</accession>
<evidence type="ECO:0000313" key="5">
    <source>
        <dbReference type="EMBL" id="MVN22617.1"/>
    </source>
</evidence>
<gene>
    <name evidence="5" type="ORF">GO621_13865</name>
</gene>
<dbReference type="PANTHER" id="PTHR43179">
    <property type="entry name" value="RHAMNOSYLTRANSFERASE WBBL"/>
    <property type="match status" value="1"/>
</dbReference>
<protein>
    <submittedName>
        <fullName evidence="5">Glycosyltransferase</fullName>
    </submittedName>
</protein>
<keyword evidence="6" id="KW-1185">Reference proteome</keyword>
<dbReference type="CDD" id="cd04186">
    <property type="entry name" value="GT_2_like_c"/>
    <property type="match status" value="1"/>
</dbReference>